<keyword evidence="4" id="KW-1185">Reference proteome</keyword>
<feature type="region of interest" description="Disordered" evidence="1">
    <location>
        <begin position="816"/>
        <end position="870"/>
    </location>
</feature>
<dbReference type="OrthoDB" id="2155261at2759"/>
<evidence type="ECO:0000313" key="4">
    <source>
        <dbReference type="Proteomes" id="UP000078559"/>
    </source>
</evidence>
<feature type="compositionally biased region" description="Polar residues" evidence="1">
    <location>
        <begin position="68"/>
        <end position="78"/>
    </location>
</feature>
<feature type="compositionally biased region" description="Polar residues" evidence="1">
    <location>
        <begin position="690"/>
        <end position="706"/>
    </location>
</feature>
<reference evidence="3" key="1">
    <citation type="submission" date="2014-12" db="EMBL/GenBank/DDBJ databases">
        <title>Genome Sequence of Valsa Canker Pathogens Uncovers a Specific Adaption of Colonization on Woody Bark.</title>
        <authorList>
            <person name="Yin Z."/>
            <person name="Liu H."/>
            <person name="Gao X."/>
            <person name="Li Z."/>
            <person name="Song N."/>
            <person name="Ke X."/>
            <person name="Dai Q."/>
            <person name="Wu Y."/>
            <person name="Sun Y."/>
            <person name="Xu J.-R."/>
            <person name="Kang Z.K."/>
            <person name="Wang L."/>
            <person name="Huang L."/>
        </authorList>
    </citation>
    <scope>NUCLEOTIDE SEQUENCE [LARGE SCALE GENOMIC DNA]</scope>
    <source>
        <strain evidence="3">03-8</strain>
    </source>
</reference>
<dbReference type="Gene3D" id="1.25.10.10">
    <property type="entry name" value="Leucine-rich Repeat Variant"/>
    <property type="match status" value="1"/>
</dbReference>
<dbReference type="GO" id="GO:0030036">
    <property type="term" value="P:actin cytoskeleton organization"/>
    <property type="evidence" value="ECO:0007669"/>
    <property type="project" value="InterPro"/>
</dbReference>
<feature type="region of interest" description="Disordered" evidence="1">
    <location>
        <begin position="684"/>
        <end position="706"/>
    </location>
</feature>
<evidence type="ECO:0000259" key="2">
    <source>
        <dbReference type="SMART" id="SM01140"/>
    </source>
</evidence>
<organism evidence="3 4">
    <name type="scientific">Cytospora mali</name>
    <name type="common">Apple Valsa canker fungus</name>
    <name type="synonym">Valsa mali</name>
    <dbReference type="NCBI Taxonomy" id="578113"/>
    <lineage>
        <taxon>Eukaryota</taxon>
        <taxon>Fungi</taxon>
        <taxon>Dikarya</taxon>
        <taxon>Ascomycota</taxon>
        <taxon>Pezizomycotina</taxon>
        <taxon>Sordariomycetes</taxon>
        <taxon>Sordariomycetidae</taxon>
        <taxon>Diaporthales</taxon>
        <taxon>Cytosporaceae</taxon>
        <taxon>Cytospora</taxon>
    </lineage>
</organism>
<dbReference type="SMART" id="SM01140">
    <property type="entry name" value="Drf_GBD"/>
    <property type="match status" value="1"/>
</dbReference>
<proteinExistence type="predicted"/>
<dbReference type="GO" id="GO:0003779">
    <property type="term" value="F:actin binding"/>
    <property type="evidence" value="ECO:0007669"/>
    <property type="project" value="InterPro"/>
</dbReference>
<dbReference type="SUPFAM" id="SSF48371">
    <property type="entry name" value="ARM repeat"/>
    <property type="match status" value="1"/>
</dbReference>
<evidence type="ECO:0000256" key="1">
    <source>
        <dbReference type="SAM" id="MobiDB-lite"/>
    </source>
</evidence>
<feature type="region of interest" description="Disordered" evidence="1">
    <location>
        <begin position="1"/>
        <end position="78"/>
    </location>
</feature>
<feature type="compositionally biased region" description="Basic and acidic residues" evidence="1">
    <location>
        <begin position="844"/>
        <end position="857"/>
    </location>
</feature>
<feature type="compositionally biased region" description="Basic and acidic residues" evidence="1">
    <location>
        <begin position="181"/>
        <end position="192"/>
    </location>
</feature>
<dbReference type="InterPro" id="IPR016024">
    <property type="entry name" value="ARM-type_fold"/>
</dbReference>
<feature type="compositionally biased region" description="Basic and acidic residues" evidence="1">
    <location>
        <begin position="401"/>
        <end position="411"/>
    </location>
</feature>
<dbReference type="InterPro" id="IPR011989">
    <property type="entry name" value="ARM-like"/>
</dbReference>
<dbReference type="GO" id="GO:0031267">
    <property type="term" value="F:small GTPase binding"/>
    <property type="evidence" value="ECO:0007669"/>
    <property type="project" value="InterPro"/>
</dbReference>
<feature type="compositionally biased region" description="Basic and acidic residues" evidence="1">
    <location>
        <begin position="273"/>
        <end position="287"/>
    </location>
</feature>
<feature type="region of interest" description="Disordered" evidence="1">
    <location>
        <begin position="239"/>
        <end position="302"/>
    </location>
</feature>
<accession>A0A194W0B1</accession>
<dbReference type="AlphaFoldDB" id="A0A194W0B1"/>
<feature type="region of interest" description="Disordered" evidence="1">
    <location>
        <begin position="384"/>
        <end position="469"/>
    </location>
</feature>
<feature type="compositionally biased region" description="Basic and acidic residues" evidence="1">
    <location>
        <begin position="140"/>
        <end position="151"/>
    </location>
</feature>
<dbReference type="InterPro" id="IPR010473">
    <property type="entry name" value="GTPase-bd"/>
</dbReference>
<feature type="region of interest" description="Disordered" evidence="1">
    <location>
        <begin position="315"/>
        <end position="336"/>
    </location>
</feature>
<feature type="compositionally biased region" description="Polar residues" evidence="1">
    <location>
        <begin position="38"/>
        <end position="57"/>
    </location>
</feature>
<gene>
    <name evidence="3" type="ORF">VM1G_05230</name>
</gene>
<feature type="compositionally biased region" description="Basic and acidic residues" evidence="1">
    <location>
        <begin position="12"/>
        <end position="22"/>
    </location>
</feature>
<evidence type="ECO:0000313" key="3">
    <source>
        <dbReference type="EMBL" id="KUI69946.1"/>
    </source>
</evidence>
<protein>
    <submittedName>
        <fullName evidence="3">GTPase-binding protein rid1</fullName>
    </submittedName>
</protein>
<feature type="domain" description="Formin GTPase-binding" evidence="2">
    <location>
        <begin position="333"/>
        <end position="607"/>
    </location>
</feature>
<feature type="region of interest" description="Disordered" evidence="1">
    <location>
        <begin position="140"/>
        <end position="206"/>
    </location>
</feature>
<sequence>MAAIHKAGYSFSERRQQFEQDKPSSPALPSFMHRHNSSDGVNLPSSPHSPTLSGNQLQDRHNRPNNHRPPTTASRGSQKLSINTQALGHCQQNGYFASPHSPTKSSRDTIIITTTNNNHNKLDNPGSPTKGGLANLSARFVKDKPPKETSPKKPRPTTNLTGLLSRPRSSKNLGKLAAADQEGKNKENRKPSDPASSPPTPIHAQFCGVGFGQATSVPNSPYDMPLDPFTRNSLLNINNSYRPQASDGFPGLKRRPNSFQPQHSSKPDLLAPMDERRENRGRPKADEPQESPRSSTWAKGRSISRARVLSAISSIGGGQKSKSPTPPLQEANVPQFNPKDIDKHLEALLDRRNIPECQRYKMRNLNDTVKMEFIRQDWAESEGRNLVRPPTNESEDFNVDNSKESVRGTEKKHSRGRSFTFSRNSWKIGGTPSKTKKKDASVKGHTRNKSADSTVSERPPSAGSYSSNGIMAKVTGQQPSDFVNYLRKVQKPESVEVGKLHKLRLLLRNERVAWTEDFIRQGGMKEIVCLLHRIVEVEWREEHEDALLHEDLLCLKALCTTALALQYLHSIQDTLFPALLGMIFDPEKKGPSEFTTRNIVTSVLFTYIQRGTPQERVTRARTVLSYLHDPQAKEDERPVDFVLEMRRERPYRVWNKEVVNVTKEVFWIFLHQLNVVALPAGHKSSEDIRSTANNTDTATLSGSNRASSTTAINDPLAYMTRHFPQERQPVPAAPYVGGVEWDATNYLASHLDIMNAIIACTPTKSERNALREEFRVSGWERCLGGSLRLCKEKFYPAVHEALRTWVAAAADDGWDVRDVRYGPPPESRSASPKKAAGGAGGKKKVTEEPPPRLEMPKLDFMLDGPLSAVP</sequence>
<dbReference type="EMBL" id="CM003102">
    <property type="protein sequence ID" value="KUI69946.1"/>
    <property type="molecule type" value="Genomic_DNA"/>
</dbReference>
<dbReference type="Proteomes" id="UP000078559">
    <property type="component" value="Chromosome 5"/>
</dbReference>
<name>A0A194W0B1_CYTMA</name>